<sequence>MASIVRKATWKTVSFGDLQEKEEDERTHHGIC</sequence>
<comment type="caution">
    <text evidence="1">The sequence shown here is derived from an EMBL/GenBank/DDBJ whole genome shotgun (WGS) entry which is preliminary data.</text>
</comment>
<reference evidence="1" key="1">
    <citation type="submission" date="2020-09" db="EMBL/GenBank/DDBJ databases">
        <title>Genome-Enabled Discovery of Anthraquinone Biosynthesis in Senna tora.</title>
        <authorList>
            <person name="Kang S.-H."/>
            <person name="Pandey R.P."/>
            <person name="Lee C.-M."/>
            <person name="Sim J.-S."/>
            <person name="Jeong J.-T."/>
            <person name="Choi B.-S."/>
            <person name="Jung M."/>
            <person name="Ginzburg D."/>
            <person name="Zhao K."/>
            <person name="Won S.Y."/>
            <person name="Oh T.-J."/>
            <person name="Yu Y."/>
            <person name="Kim N.-H."/>
            <person name="Lee O.R."/>
            <person name="Lee T.-H."/>
            <person name="Bashyal P."/>
            <person name="Kim T.-S."/>
            <person name="Lee W.-H."/>
            <person name="Kawkins C."/>
            <person name="Kim C.-K."/>
            <person name="Kim J.S."/>
            <person name="Ahn B.O."/>
            <person name="Rhee S.Y."/>
            <person name="Sohng J.K."/>
        </authorList>
    </citation>
    <scope>NUCLEOTIDE SEQUENCE</scope>
    <source>
        <tissue evidence="1">Leaf</tissue>
    </source>
</reference>
<accession>A0A834WVU0</accession>
<dbReference type="EMBL" id="JAAIUW010000005">
    <property type="protein sequence ID" value="KAF7833573.1"/>
    <property type="molecule type" value="Genomic_DNA"/>
</dbReference>
<proteinExistence type="predicted"/>
<gene>
    <name evidence="1" type="ORF">G2W53_015906</name>
</gene>
<protein>
    <submittedName>
        <fullName evidence="1">Uncharacterized protein</fullName>
    </submittedName>
</protein>
<name>A0A834WVU0_9FABA</name>
<dbReference type="AlphaFoldDB" id="A0A834WVU0"/>
<evidence type="ECO:0000313" key="2">
    <source>
        <dbReference type="Proteomes" id="UP000634136"/>
    </source>
</evidence>
<evidence type="ECO:0000313" key="1">
    <source>
        <dbReference type="EMBL" id="KAF7833573.1"/>
    </source>
</evidence>
<keyword evidence="2" id="KW-1185">Reference proteome</keyword>
<dbReference type="Proteomes" id="UP000634136">
    <property type="component" value="Unassembled WGS sequence"/>
</dbReference>
<organism evidence="1 2">
    <name type="scientific">Senna tora</name>
    <dbReference type="NCBI Taxonomy" id="362788"/>
    <lineage>
        <taxon>Eukaryota</taxon>
        <taxon>Viridiplantae</taxon>
        <taxon>Streptophyta</taxon>
        <taxon>Embryophyta</taxon>
        <taxon>Tracheophyta</taxon>
        <taxon>Spermatophyta</taxon>
        <taxon>Magnoliopsida</taxon>
        <taxon>eudicotyledons</taxon>
        <taxon>Gunneridae</taxon>
        <taxon>Pentapetalae</taxon>
        <taxon>rosids</taxon>
        <taxon>fabids</taxon>
        <taxon>Fabales</taxon>
        <taxon>Fabaceae</taxon>
        <taxon>Caesalpinioideae</taxon>
        <taxon>Cassia clade</taxon>
        <taxon>Senna</taxon>
    </lineage>
</organism>